<feature type="domain" description="PRC-barrel" evidence="1">
    <location>
        <begin position="9"/>
        <end position="85"/>
    </location>
</feature>
<gene>
    <name evidence="2" type="ORF">EDD71_10526</name>
</gene>
<dbReference type="OrthoDB" id="6024937at2"/>
<evidence type="ECO:0000313" key="2">
    <source>
        <dbReference type="EMBL" id="TDT61848.1"/>
    </source>
</evidence>
<sequence length="107" mass="12198">MGDKYLGKNVITLTQLRQMEVIEISEGKRLGFVSDIIFDDELNGIESLVIPPQGGFFSIFKKKDEIKIRWDQIRVFGVDIVLVDLSNGNSKEINNILNNNEDDEKLL</sequence>
<evidence type="ECO:0000259" key="1">
    <source>
        <dbReference type="Pfam" id="PF05239"/>
    </source>
</evidence>
<name>A0A4R7KSB2_9CLOT</name>
<dbReference type="PANTHER" id="PTHR40061:SF1">
    <property type="entry name" value="SPORULATION PROTEIN YLMC-RELATED"/>
    <property type="match status" value="1"/>
</dbReference>
<dbReference type="Gene3D" id="2.30.30.240">
    <property type="entry name" value="PRC-barrel domain"/>
    <property type="match status" value="1"/>
</dbReference>
<proteinExistence type="predicted"/>
<reference evidence="2 3" key="1">
    <citation type="submission" date="2019-03" db="EMBL/GenBank/DDBJ databases">
        <title>Genomic Encyclopedia of Type Strains, Phase IV (KMG-IV): sequencing the most valuable type-strain genomes for metagenomic binning, comparative biology and taxonomic classification.</title>
        <authorList>
            <person name="Goeker M."/>
        </authorList>
    </citation>
    <scope>NUCLEOTIDE SEQUENCE [LARGE SCALE GENOMIC DNA]</scope>
    <source>
        <strain evidence="2 3">DSM 24455</strain>
    </source>
</reference>
<comment type="caution">
    <text evidence="2">The sequence shown here is derived from an EMBL/GenBank/DDBJ whole genome shotgun (WGS) entry which is preliminary data.</text>
</comment>
<dbReference type="EMBL" id="SOAZ01000005">
    <property type="protein sequence ID" value="TDT61848.1"/>
    <property type="molecule type" value="Genomic_DNA"/>
</dbReference>
<dbReference type="PANTHER" id="PTHR40061">
    <property type="entry name" value="SPORULATION PROTEIN YLMC-RELATED"/>
    <property type="match status" value="1"/>
</dbReference>
<dbReference type="SUPFAM" id="SSF50346">
    <property type="entry name" value="PRC-barrel domain"/>
    <property type="match status" value="1"/>
</dbReference>
<keyword evidence="3" id="KW-1185">Reference proteome</keyword>
<dbReference type="RefSeq" id="WP_133627485.1">
    <property type="nucleotide sequence ID" value="NZ_SOAZ01000005.1"/>
</dbReference>
<protein>
    <submittedName>
        <fullName evidence="2">YlmC/YmxH family sporulation protein</fullName>
    </submittedName>
</protein>
<organism evidence="2 3">
    <name type="scientific">Fonticella tunisiensis</name>
    <dbReference type="NCBI Taxonomy" id="1096341"/>
    <lineage>
        <taxon>Bacteria</taxon>
        <taxon>Bacillati</taxon>
        <taxon>Bacillota</taxon>
        <taxon>Clostridia</taxon>
        <taxon>Eubacteriales</taxon>
        <taxon>Clostridiaceae</taxon>
        <taxon>Fonticella</taxon>
    </lineage>
</organism>
<dbReference type="InterPro" id="IPR027275">
    <property type="entry name" value="PRC-brl_dom"/>
</dbReference>
<dbReference type="InterPro" id="IPR014238">
    <property type="entry name" value="Spore_YlmC/YmxH"/>
</dbReference>
<dbReference type="Pfam" id="PF05239">
    <property type="entry name" value="PRC"/>
    <property type="match status" value="1"/>
</dbReference>
<evidence type="ECO:0000313" key="3">
    <source>
        <dbReference type="Proteomes" id="UP000295325"/>
    </source>
</evidence>
<accession>A0A4R7KSB2</accession>
<dbReference type="AlphaFoldDB" id="A0A4R7KSB2"/>
<dbReference type="NCBIfam" id="TIGR02888">
    <property type="entry name" value="spore_YlmC_YmxH"/>
    <property type="match status" value="1"/>
</dbReference>
<dbReference type="Proteomes" id="UP000295325">
    <property type="component" value="Unassembled WGS sequence"/>
</dbReference>
<dbReference type="InterPro" id="IPR011033">
    <property type="entry name" value="PRC_barrel-like_sf"/>
</dbReference>